<dbReference type="InterPro" id="IPR050078">
    <property type="entry name" value="Ribosomal_L11_MeTrfase_PrmA"/>
</dbReference>
<dbReference type="PANTHER" id="PTHR43648:SF1">
    <property type="entry name" value="ELECTRON TRANSFER FLAVOPROTEIN BETA SUBUNIT LYSINE METHYLTRANSFERASE"/>
    <property type="match status" value="1"/>
</dbReference>
<reference evidence="4" key="1">
    <citation type="submission" date="2016-10" db="EMBL/GenBank/DDBJ databases">
        <authorList>
            <person name="Varghese N."/>
            <person name="Submissions S."/>
        </authorList>
    </citation>
    <scope>NUCLEOTIDE SEQUENCE [LARGE SCALE GENOMIC DNA]</scope>
    <source>
        <strain evidence="4">ATCC 35263</strain>
    </source>
</reference>
<protein>
    <submittedName>
        <fullName evidence="3">Ribosomal protein L11 methyltransferase</fullName>
    </submittedName>
</protein>
<dbReference type="CDD" id="cd02440">
    <property type="entry name" value="AdoMet_MTases"/>
    <property type="match status" value="1"/>
</dbReference>
<keyword evidence="1 3" id="KW-0489">Methyltransferase</keyword>
<evidence type="ECO:0000256" key="2">
    <source>
        <dbReference type="ARBA" id="ARBA00022679"/>
    </source>
</evidence>
<dbReference type="GO" id="GO:0032259">
    <property type="term" value="P:methylation"/>
    <property type="evidence" value="ECO:0007669"/>
    <property type="project" value="UniProtKB-KW"/>
</dbReference>
<dbReference type="Pfam" id="PF06325">
    <property type="entry name" value="PrmA"/>
    <property type="match status" value="1"/>
</dbReference>
<keyword evidence="4" id="KW-1185">Reference proteome</keyword>
<accession>A0A1H6FU89</accession>
<proteinExistence type="predicted"/>
<keyword evidence="3" id="KW-0687">Ribonucleoprotein</keyword>
<keyword evidence="2 3" id="KW-0808">Transferase</keyword>
<dbReference type="RefSeq" id="WP_218138317.1">
    <property type="nucleotide sequence ID" value="NZ_FNWJ01000002.1"/>
</dbReference>
<dbReference type="AlphaFoldDB" id="A0A1H6FU89"/>
<gene>
    <name evidence="3" type="ORF">SAMN02745716_1437</name>
</gene>
<dbReference type="STRING" id="29539.SAMN02745716_1437"/>
<organism evidence="3 4">
    <name type="scientific">Thermoleophilum album</name>
    <dbReference type="NCBI Taxonomy" id="29539"/>
    <lineage>
        <taxon>Bacteria</taxon>
        <taxon>Bacillati</taxon>
        <taxon>Actinomycetota</taxon>
        <taxon>Thermoleophilia</taxon>
        <taxon>Thermoleophilales</taxon>
        <taxon>Thermoleophilaceae</taxon>
        <taxon>Thermoleophilum</taxon>
    </lineage>
</organism>
<sequence>MRLAIAGPARERERLLAALIELAPAGFEETEIEGSERVEFALYGAPGELPELAPGRATLGDVEVEVRCELVPSDWADRWRRFHRAVRVAGIHVRPPWEPRDRSARVDVEIDPGRAFGTGAHATTRLCLLLLSTWLQGGEGRERLTVCDVGCGSGVLALVARALGVERVLALDQDPQAVEATRANAQRNRLELAAIEQRDALRDELPGADLYLANLTGPVLQRLAPRLPRQSWVAAGGFLRSEEAVVADSFAPRIAAARMTEGEWCALLFAPPQSTAL</sequence>
<dbReference type="Gene3D" id="3.40.50.150">
    <property type="entry name" value="Vaccinia Virus protein VP39"/>
    <property type="match status" value="1"/>
</dbReference>
<keyword evidence="3" id="KW-0689">Ribosomal protein</keyword>
<dbReference type="GO" id="GO:0005840">
    <property type="term" value="C:ribosome"/>
    <property type="evidence" value="ECO:0007669"/>
    <property type="project" value="UniProtKB-KW"/>
</dbReference>
<dbReference type="GO" id="GO:0008276">
    <property type="term" value="F:protein methyltransferase activity"/>
    <property type="evidence" value="ECO:0007669"/>
    <property type="project" value="TreeGrafter"/>
</dbReference>
<dbReference type="InterPro" id="IPR029063">
    <property type="entry name" value="SAM-dependent_MTases_sf"/>
</dbReference>
<dbReference type="EMBL" id="FNWJ01000002">
    <property type="protein sequence ID" value="SEH13982.1"/>
    <property type="molecule type" value="Genomic_DNA"/>
</dbReference>
<name>A0A1H6FU89_THEAL</name>
<dbReference type="PANTHER" id="PTHR43648">
    <property type="entry name" value="ELECTRON TRANSFER FLAVOPROTEIN BETA SUBUNIT LYSINE METHYLTRANSFERASE"/>
    <property type="match status" value="1"/>
</dbReference>
<evidence type="ECO:0000256" key="1">
    <source>
        <dbReference type="ARBA" id="ARBA00022603"/>
    </source>
</evidence>
<evidence type="ECO:0000313" key="4">
    <source>
        <dbReference type="Proteomes" id="UP000222056"/>
    </source>
</evidence>
<evidence type="ECO:0000313" key="3">
    <source>
        <dbReference type="EMBL" id="SEH13982.1"/>
    </source>
</evidence>
<dbReference type="SUPFAM" id="SSF53335">
    <property type="entry name" value="S-adenosyl-L-methionine-dependent methyltransferases"/>
    <property type="match status" value="1"/>
</dbReference>
<dbReference type="Proteomes" id="UP000222056">
    <property type="component" value="Unassembled WGS sequence"/>
</dbReference>